<keyword evidence="1" id="KW-0812">Transmembrane</keyword>
<comment type="caution">
    <text evidence="3">The sequence shown here is derived from an EMBL/GenBank/DDBJ whole genome shotgun (WGS) entry which is preliminary data.</text>
</comment>
<evidence type="ECO:0000313" key="5">
    <source>
        <dbReference type="Proteomes" id="UP000239648"/>
    </source>
</evidence>
<gene>
    <name evidence="3" type="ORF">B0H24_102843</name>
    <name evidence="2" type="ORF">BY455_12843</name>
</gene>
<organism evidence="3 4">
    <name type="scientific">Marinobacter persicus</name>
    <dbReference type="NCBI Taxonomy" id="930118"/>
    <lineage>
        <taxon>Bacteria</taxon>
        <taxon>Pseudomonadati</taxon>
        <taxon>Pseudomonadota</taxon>
        <taxon>Gammaproteobacteria</taxon>
        <taxon>Pseudomonadales</taxon>
        <taxon>Marinobacteraceae</taxon>
        <taxon>Marinobacter</taxon>
    </lineage>
</organism>
<protein>
    <submittedName>
        <fullName evidence="2 3">Secreted protein with PEP-CTERM sorting signal</fullName>
    </submittedName>
</protein>
<keyword evidence="1" id="KW-1133">Transmembrane helix</keyword>
<sequence>MKSINRAHLFFALLLLIFFSPISKAVIITNYTGLFDDGSKLVVDLKGYNYGTGSYFASPTSWPEDPSIEEFDTFFYPSLYLQQQFGFGAGKIGQIFPDRGLYFTVDKNHSPSMTDFDYLFQLPDWSIESNGIHVQYHDHHVGFSGGFFETYPPSFKVDEPGNLALMIVGFAGLAWARKRRAIMRVIRS</sequence>
<dbReference type="Proteomes" id="UP000239446">
    <property type="component" value="Unassembled WGS sequence"/>
</dbReference>
<accession>A0A2S6G3F6</accession>
<reference evidence="2 5" key="1">
    <citation type="submission" date="2018-02" db="EMBL/GenBank/DDBJ databases">
        <title>Deep subsurface shale carbon reservoir microbial communities from Ohio and West Virginia, USA.</title>
        <authorList>
            <person name="Wrighton K."/>
        </authorList>
    </citation>
    <scope>NUCLEOTIDE SEQUENCE [LARGE SCALE GENOMIC DNA]</scope>
    <source>
        <strain evidence="2 5">UTICA-S1B6</strain>
    </source>
</reference>
<evidence type="ECO:0000313" key="3">
    <source>
        <dbReference type="EMBL" id="PPK53197.1"/>
    </source>
</evidence>
<evidence type="ECO:0000256" key="1">
    <source>
        <dbReference type="SAM" id="Phobius"/>
    </source>
</evidence>
<feature type="transmembrane region" description="Helical" evidence="1">
    <location>
        <begin position="160"/>
        <end position="177"/>
    </location>
</feature>
<evidence type="ECO:0000313" key="4">
    <source>
        <dbReference type="Proteomes" id="UP000239446"/>
    </source>
</evidence>
<dbReference type="EMBL" id="PTIU01000028">
    <property type="protein sequence ID" value="PPK53197.1"/>
    <property type="molecule type" value="Genomic_DNA"/>
</dbReference>
<keyword evidence="1" id="KW-0472">Membrane</keyword>
<proteinExistence type="predicted"/>
<name>A0A2S6G3F6_9GAMM</name>
<keyword evidence="5" id="KW-1185">Reference proteome</keyword>
<evidence type="ECO:0000313" key="2">
    <source>
        <dbReference type="EMBL" id="PPK50349.1"/>
    </source>
</evidence>
<dbReference type="AlphaFoldDB" id="A0A2S6G3F6"/>
<dbReference type="EMBL" id="PTIT01000028">
    <property type="protein sequence ID" value="PPK50349.1"/>
    <property type="molecule type" value="Genomic_DNA"/>
</dbReference>
<dbReference type="Proteomes" id="UP000239648">
    <property type="component" value="Unassembled WGS sequence"/>
</dbReference>
<reference evidence="3 4" key="2">
    <citation type="submission" date="2018-02" db="EMBL/GenBank/DDBJ databases">
        <title>Subsurface microbial communities from deep shales in Ohio and West Virginia, USA.</title>
        <authorList>
            <person name="Wrighton K."/>
        </authorList>
    </citation>
    <scope>NUCLEOTIDE SEQUENCE [LARGE SCALE GENOMIC DNA]</scope>
    <source>
        <strain evidence="3 4">UTICA-S1B9</strain>
    </source>
</reference>